<dbReference type="EMBL" id="GL833176">
    <property type="protein sequence ID" value="EGB03333.1"/>
    <property type="molecule type" value="Genomic_DNA"/>
</dbReference>
<dbReference type="KEGG" id="aaf:AURANDRAFT_72749"/>
<dbReference type="AlphaFoldDB" id="F0YNH9"/>
<dbReference type="Proteomes" id="UP000002729">
    <property type="component" value="Unassembled WGS sequence"/>
</dbReference>
<dbReference type="GeneID" id="20228863"/>
<dbReference type="InParanoid" id="F0YNH9"/>
<feature type="compositionally biased region" description="Acidic residues" evidence="1">
    <location>
        <begin position="778"/>
        <end position="812"/>
    </location>
</feature>
<gene>
    <name evidence="2" type="ORF">AURANDRAFT_72749</name>
</gene>
<accession>F0YNH9</accession>
<name>F0YNH9_AURAN</name>
<organism evidence="3">
    <name type="scientific">Aureococcus anophagefferens</name>
    <name type="common">Harmful bloom alga</name>
    <dbReference type="NCBI Taxonomy" id="44056"/>
    <lineage>
        <taxon>Eukaryota</taxon>
        <taxon>Sar</taxon>
        <taxon>Stramenopiles</taxon>
        <taxon>Ochrophyta</taxon>
        <taxon>Pelagophyceae</taxon>
        <taxon>Pelagomonadales</taxon>
        <taxon>Pelagomonadaceae</taxon>
        <taxon>Aureococcus</taxon>
    </lineage>
</organism>
<dbReference type="RefSeq" id="XP_009041979.1">
    <property type="nucleotide sequence ID" value="XM_009043731.1"/>
</dbReference>
<feature type="compositionally biased region" description="Basic and acidic residues" evidence="1">
    <location>
        <begin position="23"/>
        <end position="33"/>
    </location>
</feature>
<proteinExistence type="predicted"/>
<keyword evidence="3" id="KW-1185">Reference proteome</keyword>
<evidence type="ECO:0000256" key="1">
    <source>
        <dbReference type="SAM" id="MobiDB-lite"/>
    </source>
</evidence>
<evidence type="ECO:0000313" key="3">
    <source>
        <dbReference type="Proteomes" id="UP000002729"/>
    </source>
</evidence>
<reference evidence="2 3" key="1">
    <citation type="journal article" date="2011" name="Proc. Natl. Acad. Sci. U.S.A.">
        <title>Niche of harmful alga Aureococcus anophagefferens revealed through ecogenomics.</title>
        <authorList>
            <person name="Gobler C.J."/>
            <person name="Berry D.L."/>
            <person name="Dyhrman S.T."/>
            <person name="Wilhelm S.W."/>
            <person name="Salamov A."/>
            <person name="Lobanov A.V."/>
            <person name="Zhang Y."/>
            <person name="Collier J.L."/>
            <person name="Wurch L.L."/>
            <person name="Kustka A.B."/>
            <person name="Dill B.D."/>
            <person name="Shah M."/>
            <person name="VerBerkmoes N.C."/>
            <person name="Kuo A."/>
            <person name="Terry A."/>
            <person name="Pangilinan J."/>
            <person name="Lindquist E.A."/>
            <person name="Lucas S."/>
            <person name="Paulsen I.T."/>
            <person name="Hattenrath-Lehmann T.K."/>
            <person name="Talmage S.C."/>
            <person name="Walker E.A."/>
            <person name="Koch F."/>
            <person name="Burson A.M."/>
            <person name="Marcoval M.A."/>
            <person name="Tang Y.Z."/>
            <person name="Lecleir G.R."/>
            <person name="Coyne K.J."/>
            <person name="Berg G.M."/>
            <person name="Bertrand E.M."/>
            <person name="Saito M.A."/>
            <person name="Gladyshev V.N."/>
            <person name="Grigoriev I.V."/>
        </authorList>
    </citation>
    <scope>NUCLEOTIDE SEQUENCE [LARGE SCALE GENOMIC DNA]</scope>
    <source>
        <strain evidence="3">CCMP 1984</strain>
    </source>
</reference>
<feature type="region of interest" description="Disordered" evidence="1">
    <location>
        <begin position="1"/>
        <end position="34"/>
    </location>
</feature>
<evidence type="ECO:0000313" key="2">
    <source>
        <dbReference type="EMBL" id="EGB03333.1"/>
    </source>
</evidence>
<sequence length="850" mass="95332">METQPLAAGVPYDPGRRAAFGHMDNRTAPEAPRKEKKLTGGFVKFQTLTVDKEMWDLLVPHMDDATVEKVRAHHSKDGAKVCKEDSLPLRRALKKLLRRPTAAATAGPVQTMDAGCQVSDQDLMGPISKRRKRLPSDTFEAGLSNSEKNMIMRALGRETWKQPEELGSDQWMVCQRTVLLIHELKKSKMCPITGRDQTLDAWHTMMIYMVQNLYSAEHRFGGLWATITVQVLTQFSAQIGQPWKWVCQLDTRAKLSIGDIQNMHDITVKLTDQWFVSDFGRRMPRKLRGNWIIPHHVKLRVKIKEATAFMSAMFKLDFKIPANDMGIKIHDGDYAALGDFQNGLEIYLQDNGLNDRGHSPADAVEVKGTGDNGQVTAHQSVTFAAVQLPGAPARDAIDGLLNRKFQSTGNLLPSGAIMHKETGLLWHAFPALNMDLLSRLKSQLALLEKSLVGNVLGYEELDEDDYEELGVLEFLDKPQLLQEVEAALRNKYVSALPKDQGRTFHIGFQPTGVNEAMERTKALKKTAMDLHVKDYESMSASALVAAIEPLMVCCYDILRLREKLECCKGNDDALVILVEDMEALITLILNDVYSEAHRPDLATQAARKQTVEQAVSIINSRGMHKFQASQQWEVPFLKAGAGVGRVKELMRCYIQLMDELDKVGNYAHIVGSGHALEFMQRGIFLKLWEQQAVEGFVKLLKNLYHNKTSKGGGMQVEGAKRGVQQQSPRMVSLFEICFRRYGWFHGHLQKFFSPANSARAVDQPTFLLQAFPDDVLPVDDPDFEPADESDSDFEDEDGDLDMDERDNLDAEVADWTWRGAKTPSQRPRGPFSGLACVSADEGLRCMDCDS</sequence>
<protein>
    <submittedName>
        <fullName evidence="2">Uncharacterized protein</fullName>
    </submittedName>
</protein>
<feature type="region of interest" description="Disordered" evidence="1">
    <location>
        <begin position="778"/>
        <end position="833"/>
    </location>
</feature>